<accession>A0A915CVB5</accession>
<sequence>MIGAVYCSYPVFNFLAGVAVTAIWVAETAAEIILSLNRCLIILSRELEAKLFDGWLTYIWLSIHFSWSFNPYAGYIEDVNKRYISIIHTFHNLCIAVAIPAIYFIFFVILLIKEKATVRQDERKISRLQKMMFVQILVISSLNLVAGSVYVYMSYFVVNDLLIYFAQFCWFHIHGFPPVIYLVLNQTIRDDCKQMILTIISREQTFTIKKASALSTGAKISVK</sequence>
<dbReference type="PANTHER" id="PTHR23021">
    <property type="entry name" value="SERPENTINE RECEPTOR, CLASS T"/>
    <property type="match status" value="1"/>
</dbReference>
<dbReference type="AlphaFoldDB" id="A0A915CVB5"/>
<keyword evidence="1" id="KW-0812">Transmembrane</keyword>
<name>A0A915CVB5_9BILA</name>
<protein>
    <submittedName>
        <fullName evidence="3">7TM GPCR serpentine receptor class x (Srx) domain-containing protein</fullName>
    </submittedName>
</protein>
<feature type="transmembrane region" description="Helical" evidence="1">
    <location>
        <begin position="51"/>
        <end position="69"/>
    </location>
</feature>
<evidence type="ECO:0000313" key="2">
    <source>
        <dbReference type="Proteomes" id="UP000887574"/>
    </source>
</evidence>
<feature type="transmembrane region" description="Helical" evidence="1">
    <location>
        <begin position="89"/>
        <end position="112"/>
    </location>
</feature>
<dbReference type="InterPro" id="IPR019425">
    <property type="entry name" value="7TM_GPCR_serpentine_rcpt_Srt"/>
</dbReference>
<evidence type="ECO:0000256" key="1">
    <source>
        <dbReference type="SAM" id="Phobius"/>
    </source>
</evidence>
<dbReference type="Pfam" id="PF10321">
    <property type="entry name" value="7TM_GPCR_Srt"/>
    <property type="match status" value="1"/>
</dbReference>
<keyword evidence="1" id="KW-1133">Transmembrane helix</keyword>
<dbReference type="PANTHER" id="PTHR23021:SF11">
    <property type="entry name" value="SERPENTINE RECEPTOR, CLASS T"/>
    <property type="match status" value="1"/>
</dbReference>
<keyword evidence="1" id="KW-0472">Membrane</keyword>
<feature type="transmembrane region" description="Helical" evidence="1">
    <location>
        <begin position="161"/>
        <end position="184"/>
    </location>
</feature>
<organism evidence="2 3">
    <name type="scientific">Ditylenchus dipsaci</name>
    <dbReference type="NCBI Taxonomy" id="166011"/>
    <lineage>
        <taxon>Eukaryota</taxon>
        <taxon>Metazoa</taxon>
        <taxon>Ecdysozoa</taxon>
        <taxon>Nematoda</taxon>
        <taxon>Chromadorea</taxon>
        <taxon>Rhabditida</taxon>
        <taxon>Tylenchina</taxon>
        <taxon>Tylenchomorpha</taxon>
        <taxon>Sphaerularioidea</taxon>
        <taxon>Anguinidae</taxon>
        <taxon>Anguininae</taxon>
        <taxon>Ditylenchus</taxon>
    </lineage>
</organism>
<evidence type="ECO:0000313" key="3">
    <source>
        <dbReference type="WBParaSite" id="jg12618"/>
    </source>
</evidence>
<proteinExistence type="predicted"/>
<dbReference type="WBParaSite" id="jg12618">
    <property type="protein sequence ID" value="jg12618"/>
    <property type="gene ID" value="jg12618"/>
</dbReference>
<dbReference type="SUPFAM" id="SSF81321">
    <property type="entry name" value="Family A G protein-coupled receptor-like"/>
    <property type="match status" value="1"/>
</dbReference>
<dbReference type="Proteomes" id="UP000887574">
    <property type="component" value="Unplaced"/>
</dbReference>
<feature type="transmembrane region" description="Helical" evidence="1">
    <location>
        <begin position="133"/>
        <end position="155"/>
    </location>
</feature>
<reference evidence="3" key="1">
    <citation type="submission" date="2022-11" db="UniProtKB">
        <authorList>
            <consortium name="WormBaseParasite"/>
        </authorList>
    </citation>
    <scope>IDENTIFICATION</scope>
</reference>
<keyword evidence="2" id="KW-1185">Reference proteome</keyword>